<reference evidence="2" key="1">
    <citation type="submission" date="2003-11" db="EMBL/GenBank/DDBJ databases">
        <authorList>
            <person name="Schulte U."/>
            <person name="Aign V."/>
            <person name="Hoheisel J."/>
            <person name="Brandt P."/>
            <person name="Fartmann B."/>
            <person name="Holland R."/>
            <person name="Nyakatura G."/>
            <person name="Mewes H.W."/>
            <person name="Mannhaupt G."/>
        </authorList>
    </citation>
    <scope>NUCLEOTIDE SEQUENCE</scope>
</reference>
<dbReference type="EMBL" id="BX842627">
    <property type="protein sequence ID" value="CAE76292.1"/>
    <property type="molecule type" value="Genomic_DNA"/>
</dbReference>
<name>Q6MVK6_NEUCS</name>
<evidence type="ECO:0000313" key="2">
    <source>
        <dbReference type="EMBL" id="CAE76292.1"/>
    </source>
</evidence>
<feature type="region of interest" description="Disordered" evidence="1">
    <location>
        <begin position="44"/>
        <end position="158"/>
    </location>
</feature>
<accession>Q6MVK6</accession>
<feature type="compositionally biased region" description="Basic residues" evidence="1">
    <location>
        <begin position="149"/>
        <end position="158"/>
    </location>
</feature>
<organism evidence="2">
    <name type="scientific">Neurospora crassa</name>
    <dbReference type="NCBI Taxonomy" id="5141"/>
    <lineage>
        <taxon>Eukaryota</taxon>
        <taxon>Fungi</taxon>
        <taxon>Dikarya</taxon>
        <taxon>Ascomycota</taxon>
        <taxon>Pezizomycotina</taxon>
        <taxon>Sordariomycetes</taxon>
        <taxon>Sordariomycetidae</taxon>
        <taxon>Sordariales</taxon>
        <taxon>Sordariaceae</taxon>
        <taxon>Neurospora</taxon>
    </lineage>
</organism>
<protein>
    <submittedName>
        <fullName evidence="2">Uncharacterized protein B8J22.160</fullName>
    </submittedName>
</protein>
<gene>
    <name evidence="2" type="primary">B8J22.160</name>
</gene>
<reference evidence="2" key="2">
    <citation type="submission" date="2003-11" db="EMBL/GenBank/DDBJ databases">
        <authorList>
            <person name="German Neurospora genome project"/>
        </authorList>
    </citation>
    <scope>NUCLEOTIDE SEQUENCE</scope>
</reference>
<dbReference type="AlphaFoldDB" id="Q6MVK6"/>
<proteinExistence type="predicted"/>
<feature type="compositionally biased region" description="Basic and acidic residues" evidence="1">
    <location>
        <begin position="87"/>
        <end position="100"/>
    </location>
</feature>
<sequence>MAMAVFGVWDEALAQSSPSLRHVQARFPLDHPSPLPFPVHFSVPSTTQEPGTSGKGGPMDTIHVSTPIRLDPWRKHQTTPLDWSGHGGDDECRHVHRQESQEWLTQPQHQAAHGQSRKEGTKMGEISAWARRGHSGSRPSVGVSGQHVPRCHGRNRNT</sequence>
<evidence type="ECO:0000256" key="1">
    <source>
        <dbReference type="SAM" id="MobiDB-lite"/>
    </source>
</evidence>